<dbReference type="Proteomes" id="UP000431401">
    <property type="component" value="Unassembled WGS sequence"/>
</dbReference>
<feature type="signal peptide" evidence="1">
    <location>
        <begin position="1"/>
        <end position="27"/>
    </location>
</feature>
<organism evidence="2 3">
    <name type="scientific">Nocardia aurantia</name>
    <dbReference type="NCBI Taxonomy" id="2585199"/>
    <lineage>
        <taxon>Bacteria</taxon>
        <taxon>Bacillati</taxon>
        <taxon>Actinomycetota</taxon>
        <taxon>Actinomycetes</taxon>
        <taxon>Mycobacteriales</taxon>
        <taxon>Nocardiaceae</taxon>
        <taxon>Nocardia</taxon>
    </lineage>
</organism>
<sequence length="105" mass="11134">MFAKRAIRLLTLVAASAALTSVGVASADADWATDARVSCVQQNWPTVKAKYDPLLNQASPADRQMLQSFIGPDGMLIDEPSADQIRDAAARIPSNALDTVFAGIC</sequence>
<dbReference type="OrthoDB" id="9839814at2"/>
<evidence type="ECO:0000313" key="2">
    <source>
        <dbReference type="EMBL" id="MQY31431.1"/>
    </source>
</evidence>
<proteinExistence type="predicted"/>
<gene>
    <name evidence="2" type="ORF">NRB56_70400</name>
</gene>
<accession>A0A7K0E0L7</accession>
<feature type="chain" id="PRO_5029901936" description="Hemophore-related protein" evidence="1">
    <location>
        <begin position="28"/>
        <end position="105"/>
    </location>
</feature>
<keyword evidence="1" id="KW-0732">Signal</keyword>
<dbReference type="AlphaFoldDB" id="A0A7K0E0L7"/>
<reference evidence="2 3" key="1">
    <citation type="submission" date="2019-10" db="EMBL/GenBank/DDBJ databases">
        <title>Nocardia macrotermitis sp. nov. and Nocardia aurantia sp. nov., isolated from the gut of fungus growing-termite Macrotermes natalensis.</title>
        <authorList>
            <person name="Benndorf R."/>
            <person name="Schwitalla J."/>
            <person name="Martin K."/>
            <person name="De Beer W."/>
            <person name="Kaster A.-K."/>
            <person name="Vollmers J."/>
            <person name="Poulsen M."/>
            <person name="Beemelmanns C."/>
        </authorList>
    </citation>
    <scope>NUCLEOTIDE SEQUENCE [LARGE SCALE GENOMIC DNA]</scope>
    <source>
        <strain evidence="2 3">RB56</strain>
    </source>
</reference>
<evidence type="ECO:0000313" key="3">
    <source>
        <dbReference type="Proteomes" id="UP000431401"/>
    </source>
</evidence>
<comment type="caution">
    <text evidence="2">The sequence shown here is derived from an EMBL/GenBank/DDBJ whole genome shotgun (WGS) entry which is preliminary data.</text>
</comment>
<keyword evidence="3" id="KW-1185">Reference proteome</keyword>
<dbReference type="RefSeq" id="WP_153348669.1">
    <property type="nucleotide sequence ID" value="NZ_WEGI01000019.1"/>
</dbReference>
<evidence type="ECO:0008006" key="4">
    <source>
        <dbReference type="Google" id="ProtNLM"/>
    </source>
</evidence>
<name>A0A7K0E0L7_9NOCA</name>
<evidence type="ECO:0000256" key="1">
    <source>
        <dbReference type="SAM" id="SignalP"/>
    </source>
</evidence>
<dbReference type="EMBL" id="WEGI01000019">
    <property type="protein sequence ID" value="MQY31431.1"/>
    <property type="molecule type" value="Genomic_DNA"/>
</dbReference>
<protein>
    <recommendedName>
        <fullName evidence="4">Hemophore-related protein</fullName>
    </recommendedName>
</protein>